<dbReference type="Gene3D" id="1.10.260.40">
    <property type="entry name" value="lambda repressor-like DNA-binding domains"/>
    <property type="match status" value="1"/>
</dbReference>
<evidence type="ECO:0000256" key="1">
    <source>
        <dbReference type="SAM" id="MobiDB-lite"/>
    </source>
</evidence>
<keyword evidence="2" id="KW-1133">Transmembrane helix</keyword>
<keyword evidence="2" id="KW-0812">Transmembrane</keyword>
<keyword evidence="4" id="KW-1185">Reference proteome</keyword>
<dbReference type="PANTHER" id="PTHR34475">
    <property type="match status" value="1"/>
</dbReference>
<dbReference type="RefSeq" id="WP_311075410.1">
    <property type="nucleotide sequence ID" value="NZ_CP134494.1"/>
</dbReference>
<dbReference type="Proteomes" id="UP001303324">
    <property type="component" value="Chromosome"/>
</dbReference>
<feature type="region of interest" description="Disordered" evidence="1">
    <location>
        <begin position="136"/>
        <end position="197"/>
    </location>
</feature>
<dbReference type="PANTHER" id="PTHR34475:SF1">
    <property type="entry name" value="CYTOSKELETON PROTEIN RODZ"/>
    <property type="match status" value="1"/>
</dbReference>
<sequence>MTELGNILKEARETRGLSLDELQSITKIQKRYLLGIEEGNYSMMPGKFYVRAFIKQYAEAVGLDPEQLFEQHKNEIPSTYNEELPDQLSRVQSRKSISPDTSKILDLLPKILIGVFIIGAIALVWYLIVQNAGDGAEQPANTDKSKPNIEETQDIVDDSADEGTGEEDGAAEDEEEPAEEEETEPDTPAQELTVASNSGSNTVYELKGADSFVIKIVSLGQTWVGLSNGSKSIFQETLVKGKNESRTEDLSNETKAVINIGRAPDTEIYVNDQKLEYAISPDKDMTQVITINFVK</sequence>
<dbReference type="CDD" id="cd00093">
    <property type="entry name" value="HTH_XRE"/>
    <property type="match status" value="1"/>
</dbReference>
<keyword evidence="2" id="KW-0472">Membrane</keyword>
<reference evidence="3 4" key="1">
    <citation type="submission" date="2023-09" db="EMBL/GenBank/DDBJ databases">
        <title>Microbial mechanism of fulvic acid promoting antimony reduction mineralization in rice fields.</title>
        <authorList>
            <person name="Chen G."/>
            <person name="Lan J."/>
        </authorList>
    </citation>
    <scope>NUCLEOTIDE SEQUENCE [LARGE SCALE GENOMIC DNA]</scope>
    <source>
        <strain evidence="3 4">PS1</strain>
    </source>
</reference>
<feature type="compositionally biased region" description="Acidic residues" evidence="1">
    <location>
        <begin position="151"/>
        <end position="185"/>
    </location>
</feature>
<evidence type="ECO:0000313" key="3">
    <source>
        <dbReference type="EMBL" id="WNF24547.1"/>
    </source>
</evidence>
<gene>
    <name evidence="3" type="ORF">RH061_08685</name>
</gene>
<dbReference type="Pfam" id="PF13413">
    <property type="entry name" value="HTH_25"/>
    <property type="match status" value="1"/>
</dbReference>
<dbReference type="InterPro" id="IPR001387">
    <property type="entry name" value="Cro/C1-type_HTH"/>
</dbReference>
<dbReference type="InterPro" id="IPR010982">
    <property type="entry name" value="Lambda_DNA-bd_dom_sf"/>
</dbReference>
<name>A0ABY9VNV3_9BACI</name>
<dbReference type="SUPFAM" id="SSF47413">
    <property type="entry name" value="lambda repressor-like DNA-binding domains"/>
    <property type="match status" value="1"/>
</dbReference>
<organism evidence="3 4">
    <name type="scientific">Mesobacillus jeotgali</name>
    <dbReference type="NCBI Taxonomy" id="129985"/>
    <lineage>
        <taxon>Bacteria</taxon>
        <taxon>Bacillati</taxon>
        <taxon>Bacillota</taxon>
        <taxon>Bacilli</taxon>
        <taxon>Bacillales</taxon>
        <taxon>Bacillaceae</taxon>
        <taxon>Mesobacillus</taxon>
    </lineage>
</organism>
<dbReference type="EMBL" id="CP134494">
    <property type="protein sequence ID" value="WNF24547.1"/>
    <property type="molecule type" value="Genomic_DNA"/>
</dbReference>
<evidence type="ECO:0000256" key="2">
    <source>
        <dbReference type="SAM" id="Phobius"/>
    </source>
</evidence>
<dbReference type="InterPro" id="IPR050400">
    <property type="entry name" value="Bact_Cytoskel_RodZ"/>
</dbReference>
<accession>A0ABY9VNV3</accession>
<evidence type="ECO:0000313" key="4">
    <source>
        <dbReference type="Proteomes" id="UP001303324"/>
    </source>
</evidence>
<protein>
    <submittedName>
        <fullName evidence="3">Helix-turn-helix domain-containing protein</fullName>
    </submittedName>
</protein>
<feature type="transmembrane region" description="Helical" evidence="2">
    <location>
        <begin position="107"/>
        <end position="128"/>
    </location>
</feature>
<proteinExistence type="predicted"/>